<comment type="caution">
    <text evidence="1">The sequence shown here is derived from an EMBL/GenBank/DDBJ whole genome shotgun (WGS) entry which is preliminary data.</text>
</comment>
<evidence type="ECO:0000313" key="1">
    <source>
        <dbReference type="EMBL" id="MPM29337.1"/>
    </source>
</evidence>
<proteinExistence type="predicted"/>
<accession>A0A644YLZ7</accession>
<dbReference type="EMBL" id="VSSQ01005486">
    <property type="protein sequence ID" value="MPM29337.1"/>
    <property type="molecule type" value="Genomic_DNA"/>
</dbReference>
<organism evidence="1">
    <name type="scientific">bioreactor metagenome</name>
    <dbReference type="NCBI Taxonomy" id="1076179"/>
    <lineage>
        <taxon>unclassified sequences</taxon>
        <taxon>metagenomes</taxon>
        <taxon>ecological metagenomes</taxon>
    </lineage>
</organism>
<protein>
    <submittedName>
        <fullName evidence="1">Uncharacterized protein</fullName>
    </submittedName>
</protein>
<sequence length="157" mass="18706">MEEDAQAFIAELETRHEAPLTWKTYATWYGNNHEVFREFGVFFYRCKNAFYFEDFERNPTLFGINLKPKKAKGPFIKFEGSFHLDEVQDTRPIPKTLAFKIIEGRRDVTSVRNSNLLDRVFRQMVEMVTLKNGTVHFFELMDRKQFVKELQHGNKEE</sequence>
<dbReference type="AlphaFoldDB" id="A0A644YLZ7"/>
<reference evidence="1" key="1">
    <citation type="submission" date="2019-08" db="EMBL/GenBank/DDBJ databases">
        <authorList>
            <person name="Kucharzyk K."/>
            <person name="Murdoch R.W."/>
            <person name="Higgins S."/>
            <person name="Loffler F."/>
        </authorList>
    </citation>
    <scope>NUCLEOTIDE SEQUENCE</scope>
</reference>
<gene>
    <name evidence="1" type="ORF">SDC9_75877</name>
</gene>
<name>A0A644YLZ7_9ZZZZ</name>